<proteinExistence type="predicted"/>
<sequence>MPEQDRGNLPLLTKGVSELIGNQEILVEFLPFLRGFGCPTLVGAFNKQTKHFGVNKVTIKADIQTFGVLGYLSLWKCRRDIQITFKKLFRDCLQAGLIPLSYCLPEWLKVGCFVGIVPFGKIVLCHVIPYRR</sequence>
<comment type="caution">
    <text evidence="1">The sequence shown here is derived from an EMBL/GenBank/DDBJ whole genome shotgun (WGS) entry which is preliminary data.</text>
</comment>
<evidence type="ECO:0000313" key="2">
    <source>
        <dbReference type="Proteomes" id="UP001595722"/>
    </source>
</evidence>
<accession>A0ABV7VQ66</accession>
<protein>
    <submittedName>
        <fullName evidence="1">Uncharacterized protein</fullName>
    </submittedName>
</protein>
<dbReference type="Proteomes" id="UP001595722">
    <property type="component" value="Unassembled WGS sequence"/>
</dbReference>
<dbReference type="EMBL" id="JBHRYB010000001">
    <property type="protein sequence ID" value="MFC3679027.1"/>
    <property type="molecule type" value="Genomic_DNA"/>
</dbReference>
<keyword evidence="2" id="KW-1185">Reference proteome</keyword>
<gene>
    <name evidence="1" type="ORF">ACFOMG_02730</name>
</gene>
<name>A0ABV7VQ66_9GAMM</name>
<evidence type="ECO:0000313" key="1">
    <source>
        <dbReference type="EMBL" id="MFC3679027.1"/>
    </source>
</evidence>
<organism evidence="1 2">
    <name type="scientific">Bacterioplanoides pacificum</name>
    <dbReference type="NCBI Taxonomy" id="1171596"/>
    <lineage>
        <taxon>Bacteria</taxon>
        <taxon>Pseudomonadati</taxon>
        <taxon>Pseudomonadota</taxon>
        <taxon>Gammaproteobacteria</taxon>
        <taxon>Oceanospirillales</taxon>
        <taxon>Oceanospirillaceae</taxon>
        <taxon>Bacterioplanoides</taxon>
    </lineage>
</organism>
<reference evidence="2" key="1">
    <citation type="journal article" date="2019" name="Int. J. Syst. Evol. Microbiol.">
        <title>The Global Catalogue of Microorganisms (GCM) 10K type strain sequencing project: providing services to taxonomists for standard genome sequencing and annotation.</title>
        <authorList>
            <consortium name="The Broad Institute Genomics Platform"/>
            <consortium name="The Broad Institute Genome Sequencing Center for Infectious Disease"/>
            <person name="Wu L."/>
            <person name="Ma J."/>
        </authorList>
    </citation>
    <scope>NUCLEOTIDE SEQUENCE [LARGE SCALE GENOMIC DNA]</scope>
    <source>
        <strain evidence="2">KCTC 42424</strain>
    </source>
</reference>